<gene>
    <name evidence="2" type="ORF">HELGO_WM15095</name>
</gene>
<evidence type="ECO:0000313" key="2">
    <source>
        <dbReference type="EMBL" id="CAA6811115.1"/>
    </source>
</evidence>
<dbReference type="AlphaFoldDB" id="A0A6S6T304"/>
<feature type="domain" description="DUF1722" evidence="1">
    <location>
        <begin position="109"/>
        <end position="225"/>
    </location>
</feature>
<proteinExistence type="predicted"/>
<dbReference type="Pfam" id="PF08349">
    <property type="entry name" value="DUF1722"/>
    <property type="match status" value="1"/>
</dbReference>
<organism evidence="2">
    <name type="scientific">uncultured Sulfurovum sp</name>
    <dbReference type="NCBI Taxonomy" id="269237"/>
    <lineage>
        <taxon>Bacteria</taxon>
        <taxon>Pseudomonadati</taxon>
        <taxon>Campylobacterota</taxon>
        <taxon>Epsilonproteobacteria</taxon>
        <taxon>Campylobacterales</taxon>
        <taxon>Sulfurovaceae</taxon>
        <taxon>Sulfurovum</taxon>
        <taxon>environmental samples</taxon>
    </lineage>
</organism>
<reference evidence="2" key="1">
    <citation type="submission" date="2020-01" db="EMBL/GenBank/DDBJ databases">
        <authorList>
            <person name="Meier V. D."/>
            <person name="Meier V D."/>
        </authorList>
    </citation>
    <scope>NUCLEOTIDE SEQUENCE</scope>
    <source>
        <strain evidence="2">HLG_WM_MAG_02</strain>
    </source>
</reference>
<dbReference type="InterPro" id="IPR013560">
    <property type="entry name" value="DUF1722"/>
</dbReference>
<dbReference type="PANTHER" id="PTHR30087:SF0">
    <property type="entry name" value="INNER MEMBRANE PROTEIN"/>
    <property type="match status" value="1"/>
</dbReference>
<accession>A0A6S6T304</accession>
<dbReference type="InterPro" id="IPR007553">
    <property type="entry name" value="2-thiour_desulf"/>
</dbReference>
<protein>
    <recommendedName>
        <fullName evidence="1">DUF1722 domain-containing protein</fullName>
    </recommendedName>
</protein>
<dbReference type="PANTHER" id="PTHR30087">
    <property type="entry name" value="INNER MEMBRANE PROTEIN"/>
    <property type="match status" value="1"/>
</dbReference>
<name>A0A6S6T304_9BACT</name>
<sequence length="238" mass="27978">QSCVTMADDAYKQELCGFILKSKSPTCGMERVRVYQDGKSMFEKKGTGLFTDALRKHYPYLPIEEESRLGDAWLRENFLMQVFAYEDFHNFMRSKPKMKDLVAFHTSYKYLVYAKSAVAYKLLGNIVANRNNKEISLLLQEYRKIFLETIALRGNISKTSNVLYHIYGYFKKIINTEEKEHLLTAIEEFKEETIPLIAVIKLLNLYVKRFDMQYLKKQKFLNPYPPKLALRSNVKAYK</sequence>
<dbReference type="Pfam" id="PF04463">
    <property type="entry name" value="2-thiour_desulf"/>
    <property type="match status" value="1"/>
</dbReference>
<dbReference type="EMBL" id="CACVAZ010000066">
    <property type="protein sequence ID" value="CAA6811115.1"/>
    <property type="molecule type" value="Genomic_DNA"/>
</dbReference>
<evidence type="ECO:0000259" key="1">
    <source>
        <dbReference type="Pfam" id="PF08349"/>
    </source>
</evidence>
<feature type="non-terminal residue" evidence="2">
    <location>
        <position position="1"/>
    </location>
</feature>